<feature type="compositionally biased region" description="Polar residues" evidence="1">
    <location>
        <begin position="75"/>
        <end position="100"/>
    </location>
</feature>
<evidence type="ECO:0000256" key="1">
    <source>
        <dbReference type="SAM" id="MobiDB-lite"/>
    </source>
</evidence>
<proteinExistence type="predicted"/>
<gene>
    <name evidence="2" type="ORF">B0T26DRAFT_7514</name>
</gene>
<keyword evidence="3" id="KW-1185">Reference proteome</keyword>
<dbReference type="AlphaFoldDB" id="A0AA40E9E6"/>
<dbReference type="GeneID" id="85328641"/>
<dbReference type="Proteomes" id="UP001172101">
    <property type="component" value="Unassembled WGS sequence"/>
</dbReference>
<organism evidence="2 3">
    <name type="scientific">Lasiosphaeria miniovina</name>
    <dbReference type="NCBI Taxonomy" id="1954250"/>
    <lineage>
        <taxon>Eukaryota</taxon>
        <taxon>Fungi</taxon>
        <taxon>Dikarya</taxon>
        <taxon>Ascomycota</taxon>
        <taxon>Pezizomycotina</taxon>
        <taxon>Sordariomycetes</taxon>
        <taxon>Sordariomycetidae</taxon>
        <taxon>Sordariales</taxon>
        <taxon>Lasiosphaeriaceae</taxon>
        <taxon>Lasiosphaeria</taxon>
    </lineage>
</organism>
<sequence length="199" mass="22064">MAETSTLTITRPPPSIIKQAPALRARDQAILDGVPKTKELRDWILKFRALKTPTSLSSRRTAPSIRPRLEEAKNDSGQLSEPNKPNPPTVSSTSTLNDTAVKNGIDLSKAHNSQDSGVYVNDDTRASSNSTGTTRASTRASSSSVVNSPYQRLLVHWTICSRLPKLSHPQTRVRPRARKLTAGYDPLEMWTAKFPFRFR</sequence>
<name>A0AA40E9E6_9PEZI</name>
<accession>A0AA40E9E6</accession>
<feature type="region of interest" description="Disordered" evidence="1">
    <location>
        <begin position="55"/>
        <end position="145"/>
    </location>
</feature>
<feature type="compositionally biased region" description="Low complexity" evidence="1">
    <location>
        <begin position="126"/>
        <end position="145"/>
    </location>
</feature>
<evidence type="ECO:0000313" key="3">
    <source>
        <dbReference type="Proteomes" id="UP001172101"/>
    </source>
</evidence>
<dbReference type="RefSeq" id="XP_060302096.1">
    <property type="nucleotide sequence ID" value="XM_060445371.1"/>
</dbReference>
<comment type="caution">
    <text evidence="2">The sequence shown here is derived from an EMBL/GenBank/DDBJ whole genome shotgun (WGS) entry which is preliminary data.</text>
</comment>
<evidence type="ECO:0000313" key="2">
    <source>
        <dbReference type="EMBL" id="KAK0733219.1"/>
    </source>
</evidence>
<protein>
    <submittedName>
        <fullName evidence="2">Uncharacterized protein</fullName>
    </submittedName>
</protein>
<reference evidence="2" key="1">
    <citation type="submission" date="2023-06" db="EMBL/GenBank/DDBJ databases">
        <title>Genome-scale phylogeny and comparative genomics of the fungal order Sordariales.</title>
        <authorList>
            <consortium name="Lawrence Berkeley National Laboratory"/>
            <person name="Hensen N."/>
            <person name="Bonometti L."/>
            <person name="Westerberg I."/>
            <person name="Brannstrom I.O."/>
            <person name="Guillou S."/>
            <person name="Cros-Aarteil S."/>
            <person name="Calhoun S."/>
            <person name="Haridas S."/>
            <person name="Kuo A."/>
            <person name="Mondo S."/>
            <person name="Pangilinan J."/>
            <person name="Riley R."/>
            <person name="LaButti K."/>
            <person name="Andreopoulos B."/>
            <person name="Lipzen A."/>
            <person name="Chen C."/>
            <person name="Yanf M."/>
            <person name="Daum C."/>
            <person name="Ng V."/>
            <person name="Clum A."/>
            <person name="Steindorff A."/>
            <person name="Ohm R."/>
            <person name="Martin F."/>
            <person name="Silar P."/>
            <person name="Natvig D."/>
            <person name="Lalanne C."/>
            <person name="Gautier V."/>
            <person name="Ament-velasquez S.L."/>
            <person name="Kruys A."/>
            <person name="Hutchinson M.I."/>
            <person name="Powell A.J."/>
            <person name="Barry K."/>
            <person name="Miller A.N."/>
            <person name="Grigoriev I.V."/>
            <person name="Debuchy R."/>
            <person name="Gladieux P."/>
            <person name="Thoren M.H."/>
            <person name="Johannesson H."/>
        </authorList>
    </citation>
    <scope>NUCLEOTIDE SEQUENCE</scope>
    <source>
        <strain evidence="2">SMH2392-1A</strain>
    </source>
</reference>
<dbReference type="EMBL" id="JAUIRO010000001">
    <property type="protein sequence ID" value="KAK0733219.1"/>
    <property type="molecule type" value="Genomic_DNA"/>
</dbReference>